<dbReference type="InterPro" id="IPR011009">
    <property type="entry name" value="Kinase-like_dom_sf"/>
</dbReference>
<dbReference type="KEGG" id="mpc:Mar181_0668"/>
<sequence length="248" mass="29112">MFDLDSWLQSQKRFSLDYLRLGHKVAKITCLESGDSCRIKWSNSSLEYQLLQQESLWLRRLFRNQKYNIKKNFQGNFFYIFDFYEGVDVSKLLALDSMQEPEPNAYDFTEIACLLFEEIIQLHRFGIVHSDLKPQNILYYKGKIRIIDFGSAGWLGSAISLKKVFSYSKYFSLPNVLSYKAYHTDFDWYAFFLILSVLFDRELASLKQMAPADFSEKCMSFLDEMSLQAQDRLILERALSSISNSLLK</sequence>
<keyword evidence="3" id="KW-1185">Reference proteome</keyword>
<dbReference type="InterPro" id="IPR008271">
    <property type="entry name" value="Ser/Thr_kinase_AS"/>
</dbReference>
<dbReference type="GO" id="GO:0005524">
    <property type="term" value="F:ATP binding"/>
    <property type="evidence" value="ECO:0007669"/>
    <property type="project" value="InterPro"/>
</dbReference>
<proteinExistence type="predicted"/>
<keyword evidence="2" id="KW-0723">Serine/threonine-protein kinase</keyword>
<dbReference type="SUPFAM" id="SSF56112">
    <property type="entry name" value="Protein kinase-like (PK-like)"/>
    <property type="match status" value="1"/>
</dbReference>
<dbReference type="SMART" id="SM00220">
    <property type="entry name" value="S_TKc"/>
    <property type="match status" value="1"/>
</dbReference>
<feature type="domain" description="Protein kinase" evidence="1">
    <location>
        <begin position="1"/>
        <end position="248"/>
    </location>
</feature>
<dbReference type="RefSeq" id="WP_013795201.1">
    <property type="nucleotide sequence ID" value="NC_015559.1"/>
</dbReference>
<dbReference type="Gene3D" id="1.10.510.10">
    <property type="entry name" value="Transferase(Phosphotransferase) domain 1"/>
    <property type="match status" value="1"/>
</dbReference>
<dbReference type="GO" id="GO:0004674">
    <property type="term" value="F:protein serine/threonine kinase activity"/>
    <property type="evidence" value="ECO:0007669"/>
    <property type="project" value="UniProtKB-KW"/>
</dbReference>
<dbReference type="eggNOG" id="COG0515">
    <property type="taxonomic scope" value="Bacteria"/>
</dbReference>
<keyword evidence="2" id="KW-0808">Transferase</keyword>
<dbReference type="STRING" id="491952.Mar181_0668"/>
<dbReference type="PROSITE" id="PS50011">
    <property type="entry name" value="PROTEIN_KINASE_DOM"/>
    <property type="match status" value="1"/>
</dbReference>
<name>F6D101_MARPP</name>
<organism evidence="2 3">
    <name type="scientific">Marinomonas posidonica (strain CECT 7376 / NCIMB 14433 / IVIA-Po-181)</name>
    <dbReference type="NCBI Taxonomy" id="491952"/>
    <lineage>
        <taxon>Bacteria</taxon>
        <taxon>Pseudomonadati</taxon>
        <taxon>Pseudomonadota</taxon>
        <taxon>Gammaproteobacteria</taxon>
        <taxon>Oceanospirillales</taxon>
        <taxon>Oceanospirillaceae</taxon>
        <taxon>Marinomonas</taxon>
    </lineage>
</organism>
<dbReference type="Proteomes" id="UP000009230">
    <property type="component" value="Chromosome"/>
</dbReference>
<dbReference type="InterPro" id="IPR000719">
    <property type="entry name" value="Prot_kinase_dom"/>
</dbReference>
<dbReference type="PROSITE" id="PS00108">
    <property type="entry name" value="PROTEIN_KINASE_ST"/>
    <property type="match status" value="1"/>
</dbReference>
<accession>F6D101</accession>
<dbReference type="PANTHER" id="PTHR24347">
    <property type="entry name" value="SERINE/THREONINE-PROTEIN KINASE"/>
    <property type="match status" value="1"/>
</dbReference>
<evidence type="ECO:0000313" key="2">
    <source>
        <dbReference type="EMBL" id="AEF53724.1"/>
    </source>
</evidence>
<gene>
    <name evidence="2" type="ordered locus">Mar181_0668</name>
</gene>
<dbReference type="Pfam" id="PF00069">
    <property type="entry name" value="Pkinase"/>
    <property type="match status" value="1"/>
</dbReference>
<dbReference type="EMBL" id="CP002771">
    <property type="protein sequence ID" value="AEF53724.1"/>
    <property type="molecule type" value="Genomic_DNA"/>
</dbReference>
<dbReference type="OrthoDB" id="9801841at2"/>
<keyword evidence="2" id="KW-0418">Kinase</keyword>
<evidence type="ECO:0000313" key="3">
    <source>
        <dbReference type="Proteomes" id="UP000009230"/>
    </source>
</evidence>
<evidence type="ECO:0000259" key="1">
    <source>
        <dbReference type="PROSITE" id="PS50011"/>
    </source>
</evidence>
<dbReference type="AlphaFoldDB" id="F6D101"/>
<dbReference type="HOGENOM" id="CLU_1119127_0_0_6"/>
<reference evidence="2 3" key="1">
    <citation type="journal article" date="2012" name="Stand. Genomic Sci.">
        <title>Complete genome sequence of Marinomonas posidonica type strain (IVIA-Po-181(T)).</title>
        <authorList>
            <person name="Lucas-Elio P."/>
            <person name="Goodwin L."/>
            <person name="Woyke T."/>
            <person name="Pitluck S."/>
            <person name="Nolan M."/>
            <person name="Kyrpides N.C."/>
            <person name="Detter J.C."/>
            <person name="Copeland A."/>
            <person name="Lu M."/>
            <person name="Bruce D."/>
            <person name="Detter C."/>
            <person name="Tapia R."/>
            <person name="Han S."/>
            <person name="Land M.L."/>
            <person name="Ivanova N."/>
            <person name="Mikhailova N."/>
            <person name="Johnston A.W."/>
            <person name="Sanchez-Amat A."/>
        </authorList>
    </citation>
    <scope>NUCLEOTIDE SEQUENCE [LARGE SCALE GENOMIC DNA]</scope>
    <source>
        <strain evidence="3">CECT 7376 / NCIMB 14433 / IVIA-Po-181</strain>
    </source>
</reference>
<protein>
    <submittedName>
        <fullName evidence="2">Serine/threonine protein kinase-related protein</fullName>
    </submittedName>
</protein>